<comment type="caution">
    <text evidence="3">The sequence shown here is derived from an EMBL/GenBank/DDBJ whole genome shotgun (WGS) entry which is preliminary data.</text>
</comment>
<evidence type="ECO:0000259" key="2">
    <source>
        <dbReference type="Pfam" id="PF07995"/>
    </source>
</evidence>
<organism evidence="3 4">
    <name type="scientific">Alkalicaulis satelles</name>
    <dbReference type="NCBI Taxonomy" id="2609175"/>
    <lineage>
        <taxon>Bacteria</taxon>
        <taxon>Pseudomonadati</taxon>
        <taxon>Pseudomonadota</taxon>
        <taxon>Alphaproteobacteria</taxon>
        <taxon>Maricaulales</taxon>
        <taxon>Maricaulaceae</taxon>
        <taxon>Alkalicaulis</taxon>
    </lineage>
</organism>
<sequence>MMRLSAATLMAAALTAPALADQVHETEQANFTVETIAQGLAFPWAIDFLPDGSKLVTERDGRLRVIEADGTLRAEPVEGLPDDLIVIRQGGLMDVQIAPDFADTRQVYFSYAQGTDDANGTALARGVLSSDMSALEDVEVLFRANFDKSRGFHFGGRILFNDDGTLFLTLGDGGRYQDEAQNPENHLGTVVRLNRDGSIPADNPAIENGAPGVFTFGHRNVQGIARNPATGSIWTSEHGPRGGDEIHILEPGNNFGWPVVTYGINYDGSIITEERERPEFVQPIWYWTPSIAPGGMAFYTGEAFEHWRGDLFHAALAGMTIQRMEVHGDRVIGIEDLLTDREQRFRDVRTGPDGFLYILVDDVEGEVLRLVPAQ</sequence>
<feature type="chain" id="PRO_5024360020" evidence="1">
    <location>
        <begin position="21"/>
        <end position="374"/>
    </location>
</feature>
<accession>A0A5M6Z8U6</accession>
<dbReference type="SUPFAM" id="SSF50952">
    <property type="entry name" value="Soluble quinoprotein glucose dehydrogenase"/>
    <property type="match status" value="1"/>
</dbReference>
<gene>
    <name evidence="3" type="ORF">F1654_13585</name>
</gene>
<dbReference type="RefSeq" id="WP_150024098.1">
    <property type="nucleotide sequence ID" value="NZ_VWOJ01000005.1"/>
</dbReference>
<dbReference type="InterPro" id="IPR011042">
    <property type="entry name" value="6-blade_b-propeller_TolB-like"/>
</dbReference>
<name>A0A5M6Z8U6_9PROT</name>
<keyword evidence="4" id="KW-1185">Reference proteome</keyword>
<dbReference type="InterPro" id="IPR011041">
    <property type="entry name" value="Quinoprot_gluc/sorb_DH_b-prop"/>
</dbReference>
<evidence type="ECO:0000256" key="1">
    <source>
        <dbReference type="SAM" id="SignalP"/>
    </source>
</evidence>
<dbReference type="Gene3D" id="2.120.10.30">
    <property type="entry name" value="TolB, C-terminal domain"/>
    <property type="match status" value="1"/>
</dbReference>
<dbReference type="PANTHER" id="PTHR19328:SF75">
    <property type="entry name" value="ALDOSE SUGAR DEHYDROGENASE YLII"/>
    <property type="match status" value="1"/>
</dbReference>
<dbReference type="InterPro" id="IPR012938">
    <property type="entry name" value="Glc/Sorbosone_DH"/>
</dbReference>
<dbReference type="EMBL" id="VWOJ01000005">
    <property type="protein sequence ID" value="KAA5801079.1"/>
    <property type="molecule type" value="Genomic_DNA"/>
</dbReference>
<dbReference type="Pfam" id="PF07995">
    <property type="entry name" value="GSDH"/>
    <property type="match status" value="1"/>
</dbReference>
<protein>
    <submittedName>
        <fullName evidence="3">PQQ-dependent sugar dehydrogenase</fullName>
    </submittedName>
</protein>
<proteinExistence type="predicted"/>
<evidence type="ECO:0000313" key="3">
    <source>
        <dbReference type="EMBL" id="KAA5801079.1"/>
    </source>
</evidence>
<feature type="domain" description="Glucose/Sorbosone dehydrogenase" evidence="2">
    <location>
        <begin position="41"/>
        <end position="369"/>
    </location>
</feature>
<feature type="signal peptide" evidence="1">
    <location>
        <begin position="1"/>
        <end position="20"/>
    </location>
</feature>
<evidence type="ECO:0000313" key="4">
    <source>
        <dbReference type="Proteomes" id="UP000325122"/>
    </source>
</evidence>
<dbReference type="AlphaFoldDB" id="A0A5M6Z8U6"/>
<keyword evidence="1" id="KW-0732">Signal</keyword>
<dbReference type="Proteomes" id="UP000325122">
    <property type="component" value="Unassembled WGS sequence"/>
</dbReference>
<reference evidence="3 4" key="1">
    <citation type="submission" date="2019-09" db="EMBL/GenBank/DDBJ databases">
        <authorList>
            <person name="Kevbrin V."/>
            <person name="Grouzdev D.S."/>
        </authorList>
    </citation>
    <scope>NUCLEOTIDE SEQUENCE [LARGE SCALE GENOMIC DNA]</scope>
    <source>
        <strain evidence="3 4">G-192</strain>
    </source>
</reference>
<dbReference type="PANTHER" id="PTHR19328">
    <property type="entry name" value="HEDGEHOG-INTERACTING PROTEIN"/>
    <property type="match status" value="1"/>
</dbReference>